<proteinExistence type="predicted"/>
<dbReference type="AlphaFoldDB" id="A0A545V4V3"/>
<comment type="caution">
    <text evidence="1">The sequence shown here is derived from an EMBL/GenBank/DDBJ whole genome shotgun (WGS) entry which is preliminary data.</text>
</comment>
<gene>
    <name evidence="1" type="ORF">IF1G_03983</name>
</gene>
<evidence type="ECO:0000313" key="2">
    <source>
        <dbReference type="Proteomes" id="UP000315783"/>
    </source>
</evidence>
<accession>A0A545V4V3</accession>
<protein>
    <submittedName>
        <fullName evidence="1">Uncharacterized protein</fullName>
    </submittedName>
</protein>
<dbReference type="EMBL" id="SPUK01000005">
    <property type="protein sequence ID" value="TQV96743.1"/>
    <property type="molecule type" value="Genomic_DNA"/>
</dbReference>
<keyword evidence="2" id="KW-1185">Reference proteome</keyword>
<sequence>MYLPIILSGLERVSTAHRLLELVLVTVSSIAGWQQRIDGNSVAHWLLHKILVQMVSFPFSGFESEARYQTLTIGQFGCQGRARLRNGGWLPSTK</sequence>
<name>A0A545V4V3_9HYPO</name>
<evidence type="ECO:0000313" key="1">
    <source>
        <dbReference type="EMBL" id="TQV96743.1"/>
    </source>
</evidence>
<organism evidence="1 2">
    <name type="scientific">Cordyceps javanica</name>
    <dbReference type="NCBI Taxonomy" id="43265"/>
    <lineage>
        <taxon>Eukaryota</taxon>
        <taxon>Fungi</taxon>
        <taxon>Dikarya</taxon>
        <taxon>Ascomycota</taxon>
        <taxon>Pezizomycotina</taxon>
        <taxon>Sordariomycetes</taxon>
        <taxon>Hypocreomycetidae</taxon>
        <taxon>Hypocreales</taxon>
        <taxon>Cordycipitaceae</taxon>
        <taxon>Cordyceps</taxon>
    </lineage>
</organism>
<dbReference type="Proteomes" id="UP000315783">
    <property type="component" value="Unassembled WGS sequence"/>
</dbReference>
<reference evidence="1 2" key="1">
    <citation type="journal article" date="2019" name="Appl. Microbiol. Biotechnol.">
        <title>Genome sequence of Isaria javanica and comparative genome analysis insights into family S53 peptidase evolution in fungal entomopathogens.</title>
        <authorList>
            <person name="Lin R."/>
            <person name="Zhang X."/>
            <person name="Xin B."/>
            <person name="Zou M."/>
            <person name="Gao Y."/>
            <person name="Qin F."/>
            <person name="Hu Q."/>
            <person name="Xie B."/>
            <person name="Cheng X."/>
        </authorList>
    </citation>
    <scope>NUCLEOTIDE SEQUENCE [LARGE SCALE GENOMIC DNA]</scope>
    <source>
        <strain evidence="1 2">IJ1G</strain>
    </source>
</reference>